<keyword evidence="5" id="KW-0187">Copper transport</keyword>
<evidence type="ECO:0000256" key="1">
    <source>
        <dbReference type="ARBA" id="ARBA00004141"/>
    </source>
</evidence>
<keyword evidence="5" id="KW-0406">Ion transport</keyword>
<gene>
    <name evidence="7" type="primary">PARPA_08132.1 scaffold 32009</name>
</gene>
<reference evidence="7 8" key="1">
    <citation type="submission" date="2014-09" db="EMBL/GenBank/DDBJ databases">
        <authorList>
            <person name="Ellenberger Sabrina"/>
        </authorList>
    </citation>
    <scope>NUCLEOTIDE SEQUENCE [LARGE SCALE GENOMIC DNA]</scope>
    <source>
        <strain evidence="7 8">CBS 412.66</strain>
    </source>
</reference>
<dbReference type="GO" id="GO:0005375">
    <property type="term" value="F:copper ion transmembrane transporter activity"/>
    <property type="evidence" value="ECO:0007669"/>
    <property type="project" value="UniProtKB-UniRule"/>
</dbReference>
<feature type="transmembrane region" description="Helical" evidence="5">
    <location>
        <begin position="83"/>
        <end position="108"/>
    </location>
</feature>
<comment type="subcellular location">
    <subcellularLocation>
        <location evidence="1 5">Membrane</location>
        <topology evidence="1 5">Multi-pass membrane protein</topology>
    </subcellularLocation>
</comment>
<dbReference type="OrthoDB" id="73901at2759"/>
<evidence type="ECO:0000256" key="3">
    <source>
        <dbReference type="ARBA" id="ARBA00022989"/>
    </source>
</evidence>
<dbReference type="GO" id="GO:0005886">
    <property type="term" value="C:plasma membrane"/>
    <property type="evidence" value="ECO:0007669"/>
    <property type="project" value="TreeGrafter"/>
</dbReference>
<dbReference type="PANTHER" id="PTHR12483:SF27">
    <property type="entry name" value="COPPER TRANSPORT PROTEIN CTR1"/>
    <property type="match status" value="1"/>
</dbReference>
<dbReference type="InterPro" id="IPR007274">
    <property type="entry name" value="Cop_transporter"/>
</dbReference>
<evidence type="ECO:0000256" key="4">
    <source>
        <dbReference type="ARBA" id="ARBA00023136"/>
    </source>
</evidence>
<evidence type="ECO:0000256" key="2">
    <source>
        <dbReference type="ARBA" id="ARBA00022692"/>
    </source>
</evidence>
<organism evidence="7 8">
    <name type="scientific">Parasitella parasitica</name>
    <dbReference type="NCBI Taxonomy" id="35722"/>
    <lineage>
        <taxon>Eukaryota</taxon>
        <taxon>Fungi</taxon>
        <taxon>Fungi incertae sedis</taxon>
        <taxon>Mucoromycota</taxon>
        <taxon>Mucoromycotina</taxon>
        <taxon>Mucoromycetes</taxon>
        <taxon>Mucorales</taxon>
        <taxon>Mucorineae</taxon>
        <taxon>Mucoraceae</taxon>
        <taxon>Parasitella</taxon>
    </lineage>
</organism>
<feature type="compositionally biased region" description="Low complexity" evidence="6">
    <location>
        <begin position="139"/>
        <end position="150"/>
    </location>
</feature>
<keyword evidence="8" id="KW-1185">Reference proteome</keyword>
<evidence type="ECO:0000313" key="7">
    <source>
        <dbReference type="EMBL" id="CEP13982.1"/>
    </source>
</evidence>
<evidence type="ECO:0000313" key="8">
    <source>
        <dbReference type="Proteomes" id="UP000054107"/>
    </source>
</evidence>
<sequence length="231" mass="24985">MDHSMHNMANMSASASSSIGSMAASASKSIASATGTAAAAATHDMSGMEMNDMSMSMEMGTFHWSSSGDGIWFDAWVPKSEGAYIGACFGLLFFAILSRGLPALEAYFIAWKRLRDNRVTENQSVSLQPKSIKTDIEKSTNSTDDSSSQSFNPTAYPNPLRLPVVPPFSWSTDTVRSFLTAFSSFISYLLMMVVMTGNGGFFVVIVVGVFLGEMVFGRFRALGGLFDDHNH</sequence>
<dbReference type="Proteomes" id="UP000054107">
    <property type="component" value="Unassembled WGS sequence"/>
</dbReference>
<feature type="transmembrane region" description="Helical" evidence="5">
    <location>
        <begin position="185"/>
        <end position="211"/>
    </location>
</feature>
<proteinExistence type="inferred from homology"/>
<dbReference type="EMBL" id="LN730807">
    <property type="protein sequence ID" value="CEP13982.1"/>
    <property type="molecule type" value="Genomic_DNA"/>
</dbReference>
<keyword evidence="2 5" id="KW-0812">Transmembrane</keyword>
<evidence type="ECO:0000256" key="6">
    <source>
        <dbReference type="SAM" id="MobiDB-lite"/>
    </source>
</evidence>
<dbReference type="AlphaFoldDB" id="A0A0B7NEM7"/>
<comment type="similarity">
    <text evidence="5">Belongs to the copper transporter (Ctr) (TC 1.A.56) family. SLC31A subfamily.</text>
</comment>
<keyword evidence="3 5" id="KW-1133">Transmembrane helix</keyword>
<evidence type="ECO:0000256" key="5">
    <source>
        <dbReference type="RuleBase" id="RU367022"/>
    </source>
</evidence>
<keyword evidence="5" id="KW-0813">Transport</keyword>
<feature type="region of interest" description="Disordered" evidence="6">
    <location>
        <begin position="130"/>
        <end position="152"/>
    </location>
</feature>
<dbReference type="STRING" id="35722.A0A0B7NEM7"/>
<keyword evidence="4 5" id="KW-0472">Membrane</keyword>
<name>A0A0B7NEM7_9FUNG</name>
<keyword evidence="5" id="KW-0186">Copper</keyword>
<dbReference type="PANTHER" id="PTHR12483">
    <property type="entry name" value="SOLUTE CARRIER FAMILY 31 COPPER TRANSPORTERS"/>
    <property type="match status" value="1"/>
</dbReference>
<dbReference type="Pfam" id="PF04145">
    <property type="entry name" value="Ctr"/>
    <property type="match status" value="1"/>
</dbReference>
<accession>A0A0B7NEM7</accession>
<protein>
    <recommendedName>
        <fullName evidence="5">Copper transport protein</fullName>
    </recommendedName>
</protein>